<dbReference type="Pfam" id="PF06262">
    <property type="entry name" value="Zincin_1"/>
    <property type="match status" value="1"/>
</dbReference>
<dbReference type="SUPFAM" id="SSF55486">
    <property type="entry name" value="Metalloproteases ('zincins'), catalytic domain"/>
    <property type="match status" value="1"/>
</dbReference>
<gene>
    <name evidence="1" type="ORF">FC770_00920</name>
</gene>
<dbReference type="OrthoDB" id="9806895at2"/>
<comment type="caution">
    <text evidence="1">The sequence shown here is derived from an EMBL/GenBank/DDBJ whole genome shotgun (WGS) entry which is preliminary data.</text>
</comment>
<dbReference type="CDD" id="cd12952">
    <property type="entry name" value="MMP_ACEL2062"/>
    <property type="match status" value="1"/>
</dbReference>
<reference evidence="1 2" key="1">
    <citation type="submission" date="2019-04" db="EMBL/GenBank/DDBJ databases">
        <authorList>
            <person name="Dong K."/>
        </authorList>
    </citation>
    <scope>NUCLEOTIDE SEQUENCE [LARGE SCALE GENOMIC DNA]</scope>
    <source>
        <strain evidence="2">dk3543</strain>
    </source>
</reference>
<name>A0A4U2YS54_9ACTN</name>
<dbReference type="RefSeq" id="WP_137064249.1">
    <property type="nucleotide sequence ID" value="NZ_CP040748.1"/>
</dbReference>
<evidence type="ECO:0000313" key="2">
    <source>
        <dbReference type="Proteomes" id="UP000307808"/>
    </source>
</evidence>
<accession>A0A4U2YS54</accession>
<dbReference type="AlphaFoldDB" id="A0A4U2YS54"/>
<dbReference type="Gene3D" id="3.30.2010.20">
    <property type="match status" value="1"/>
</dbReference>
<dbReference type="EMBL" id="SZPY01000001">
    <property type="protein sequence ID" value="TKI63784.1"/>
    <property type="molecule type" value="Genomic_DNA"/>
</dbReference>
<protein>
    <submittedName>
        <fullName evidence="1">Metallopeptidase family protein</fullName>
    </submittedName>
</protein>
<dbReference type="Proteomes" id="UP000307808">
    <property type="component" value="Unassembled WGS sequence"/>
</dbReference>
<dbReference type="InterPro" id="IPR010428">
    <property type="entry name" value="Zincin_1"/>
</dbReference>
<keyword evidence="2" id="KW-1185">Reference proteome</keyword>
<sequence>MDLSDVTDQEFDALVEEALDQVPGELAALVRNVVVLVEDEAPDDDPDLLGYYDGLALTERSANHAGGLPDRILLFRRPLVEMCEDRDHLVEEIGITVVHEIAHHFGIDDRRLHELGYA</sequence>
<organism evidence="1 2">
    <name type="scientific">Nocardioides jishulii</name>
    <dbReference type="NCBI Taxonomy" id="2575440"/>
    <lineage>
        <taxon>Bacteria</taxon>
        <taxon>Bacillati</taxon>
        <taxon>Actinomycetota</taxon>
        <taxon>Actinomycetes</taxon>
        <taxon>Propionibacteriales</taxon>
        <taxon>Nocardioidaceae</taxon>
        <taxon>Nocardioides</taxon>
    </lineage>
</organism>
<proteinExistence type="predicted"/>
<evidence type="ECO:0000313" key="1">
    <source>
        <dbReference type="EMBL" id="TKI63784.1"/>
    </source>
</evidence>
<dbReference type="InterPro" id="IPR038555">
    <property type="entry name" value="Zincin_1_sf"/>
</dbReference>